<name>A0AAV7GFT1_DENCH</name>
<sequence>MPPPQSPAILLHPTPRGQAALQWHRSSRPHWHVDPELRSIPFCLLIAAAAASREGFKRGDESADDGDDLVVDAVLGGAVEAVAHEVQEAVGGGAAGEGVGDDEVGVAVIVNEVGEGPIPSGVRVSRVKRWCTLKGSGG</sequence>
<comment type="caution">
    <text evidence="1">The sequence shown here is derived from an EMBL/GenBank/DDBJ whole genome shotgun (WGS) entry which is preliminary data.</text>
</comment>
<proteinExistence type="predicted"/>
<accession>A0AAV7GFT1</accession>
<organism evidence="1 2">
    <name type="scientific">Dendrobium chrysotoxum</name>
    <name type="common">Orchid</name>
    <dbReference type="NCBI Taxonomy" id="161865"/>
    <lineage>
        <taxon>Eukaryota</taxon>
        <taxon>Viridiplantae</taxon>
        <taxon>Streptophyta</taxon>
        <taxon>Embryophyta</taxon>
        <taxon>Tracheophyta</taxon>
        <taxon>Spermatophyta</taxon>
        <taxon>Magnoliopsida</taxon>
        <taxon>Liliopsida</taxon>
        <taxon>Asparagales</taxon>
        <taxon>Orchidaceae</taxon>
        <taxon>Epidendroideae</taxon>
        <taxon>Malaxideae</taxon>
        <taxon>Dendrobiinae</taxon>
        <taxon>Dendrobium</taxon>
    </lineage>
</organism>
<reference evidence="1 2" key="1">
    <citation type="journal article" date="2021" name="Hortic Res">
        <title>Chromosome-scale assembly of the Dendrobium chrysotoxum genome enhances the understanding of orchid evolution.</title>
        <authorList>
            <person name="Zhang Y."/>
            <person name="Zhang G.Q."/>
            <person name="Zhang D."/>
            <person name="Liu X.D."/>
            <person name="Xu X.Y."/>
            <person name="Sun W.H."/>
            <person name="Yu X."/>
            <person name="Zhu X."/>
            <person name="Wang Z.W."/>
            <person name="Zhao X."/>
            <person name="Zhong W.Y."/>
            <person name="Chen H."/>
            <person name="Yin W.L."/>
            <person name="Huang T."/>
            <person name="Niu S.C."/>
            <person name="Liu Z.J."/>
        </authorList>
    </citation>
    <scope>NUCLEOTIDE SEQUENCE [LARGE SCALE GENOMIC DNA]</scope>
    <source>
        <strain evidence="1">Lindl</strain>
    </source>
</reference>
<dbReference type="EMBL" id="JAGFBR010000010">
    <property type="protein sequence ID" value="KAH0460665.1"/>
    <property type="molecule type" value="Genomic_DNA"/>
</dbReference>
<evidence type="ECO:0000313" key="2">
    <source>
        <dbReference type="Proteomes" id="UP000775213"/>
    </source>
</evidence>
<keyword evidence="2" id="KW-1185">Reference proteome</keyword>
<protein>
    <submittedName>
        <fullName evidence="1">Uncharacterized protein</fullName>
    </submittedName>
</protein>
<dbReference type="Proteomes" id="UP000775213">
    <property type="component" value="Unassembled WGS sequence"/>
</dbReference>
<gene>
    <name evidence="1" type="ORF">IEQ34_011328</name>
</gene>
<evidence type="ECO:0000313" key="1">
    <source>
        <dbReference type="EMBL" id="KAH0460665.1"/>
    </source>
</evidence>
<dbReference type="AlphaFoldDB" id="A0AAV7GFT1"/>